<name>A0ABT1F125_9PROT</name>
<keyword evidence="2" id="KW-1185">Reference proteome</keyword>
<dbReference type="RefSeq" id="WP_253544072.1">
    <property type="nucleotide sequence ID" value="NZ_JAMYZY010000017.1"/>
</dbReference>
<reference evidence="1 2" key="1">
    <citation type="submission" date="2022-06" db="EMBL/GenBank/DDBJ databases">
        <title>Acetobacer genomes from food samples.</title>
        <authorList>
            <person name="Sombolestani A."/>
        </authorList>
    </citation>
    <scope>NUCLEOTIDE SEQUENCE [LARGE SCALE GENOMIC DNA]</scope>
    <source>
        <strain evidence="1 2">R-83285</strain>
    </source>
</reference>
<dbReference type="EMBL" id="JAMYZZ010000017">
    <property type="protein sequence ID" value="MCP1258895.1"/>
    <property type="molecule type" value="Genomic_DNA"/>
</dbReference>
<accession>A0ABT1F125</accession>
<sequence length="73" mass="7920">MTCKTPQATPDKRDLILAASQDLSAISVCLAAIGGDLMMNPNAPRRLPDGVGHALEWLSVEIERRCALIDEEM</sequence>
<organism evidence="1 2">
    <name type="scientific">Acetobacter lambici</name>
    <dbReference type="NCBI Taxonomy" id="1332824"/>
    <lineage>
        <taxon>Bacteria</taxon>
        <taxon>Pseudomonadati</taxon>
        <taxon>Pseudomonadota</taxon>
        <taxon>Alphaproteobacteria</taxon>
        <taxon>Acetobacterales</taxon>
        <taxon>Acetobacteraceae</taxon>
        <taxon>Acetobacter</taxon>
    </lineage>
</organism>
<dbReference type="Proteomes" id="UP001523528">
    <property type="component" value="Unassembled WGS sequence"/>
</dbReference>
<comment type="caution">
    <text evidence="1">The sequence shown here is derived from an EMBL/GenBank/DDBJ whole genome shotgun (WGS) entry which is preliminary data.</text>
</comment>
<gene>
    <name evidence="1" type="ORF">NKW50_09875</name>
</gene>
<evidence type="ECO:0000313" key="1">
    <source>
        <dbReference type="EMBL" id="MCP1258895.1"/>
    </source>
</evidence>
<proteinExistence type="predicted"/>
<protein>
    <submittedName>
        <fullName evidence="1">Uncharacterized protein</fullName>
    </submittedName>
</protein>
<evidence type="ECO:0000313" key="2">
    <source>
        <dbReference type="Proteomes" id="UP001523528"/>
    </source>
</evidence>